<reference evidence="1" key="1">
    <citation type="submission" date="2023-04" db="EMBL/GenBank/DDBJ databases">
        <authorList>
            <consortium name="ELIXIR-Norway"/>
        </authorList>
    </citation>
    <scope>NUCLEOTIDE SEQUENCE [LARGE SCALE GENOMIC DNA]</scope>
</reference>
<gene>
    <name evidence="1" type="ORF">MRATA1EN1_LOCUS17574</name>
</gene>
<sequence>MDCGPTGSSVMGFSGQKYWSMLPFPLPGDLPDPGIELAPPALAGGFFTTESSGKPHTMVTDAHFQEPLFHYLFTLLPLNINFMSTSIETLIVHSCIPISLNSAWLLL</sequence>
<dbReference type="EMBL" id="OX459964">
    <property type="protein sequence ID" value="CAI9168612.1"/>
    <property type="molecule type" value="Genomic_DNA"/>
</dbReference>
<protein>
    <submittedName>
        <fullName evidence="1">Uncharacterized protein</fullName>
    </submittedName>
</protein>
<accession>A0ABN8Z741</accession>
<organism evidence="1 2">
    <name type="scientific">Rangifer tarandus platyrhynchus</name>
    <name type="common">Svalbard reindeer</name>
    <dbReference type="NCBI Taxonomy" id="3082113"/>
    <lineage>
        <taxon>Eukaryota</taxon>
        <taxon>Metazoa</taxon>
        <taxon>Chordata</taxon>
        <taxon>Craniata</taxon>
        <taxon>Vertebrata</taxon>
        <taxon>Euteleostomi</taxon>
        <taxon>Mammalia</taxon>
        <taxon>Eutheria</taxon>
        <taxon>Laurasiatheria</taxon>
        <taxon>Artiodactyla</taxon>
        <taxon>Ruminantia</taxon>
        <taxon>Pecora</taxon>
        <taxon>Cervidae</taxon>
        <taxon>Odocoileinae</taxon>
        <taxon>Rangifer</taxon>
    </lineage>
</organism>
<keyword evidence="2" id="KW-1185">Reference proteome</keyword>
<name>A0ABN8Z741_RANTA</name>
<evidence type="ECO:0000313" key="2">
    <source>
        <dbReference type="Proteomes" id="UP001176941"/>
    </source>
</evidence>
<proteinExistence type="predicted"/>
<evidence type="ECO:0000313" key="1">
    <source>
        <dbReference type="EMBL" id="CAI9168612.1"/>
    </source>
</evidence>
<dbReference type="Proteomes" id="UP001176941">
    <property type="component" value="Chromosome 28"/>
</dbReference>